<dbReference type="AlphaFoldDB" id="A0A329SJA0"/>
<dbReference type="Proteomes" id="UP000697107">
    <property type="component" value="Unassembled WGS sequence"/>
</dbReference>
<reference evidence="6 7" key="1">
    <citation type="submission" date="2018-01" db="EMBL/GenBank/DDBJ databases">
        <title>Draft genome of the strawberry crown rot pathogen Phytophthora cactorum.</title>
        <authorList>
            <person name="Armitage A.D."/>
            <person name="Lysoe E."/>
            <person name="Nellist C.F."/>
            <person name="Harrison R.J."/>
            <person name="Brurberg M.B."/>
        </authorList>
    </citation>
    <scope>NUCLEOTIDE SEQUENCE [LARGE SCALE GENOMIC DNA]</scope>
    <source>
        <strain evidence="6 7">10300</strain>
    </source>
</reference>
<evidence type="ECO:0000313" key="6">
    <source>
        <dbReference type="EMBL" id="RAW36156.1"/>
    </source>
</evidence>
<evidence type="ECO:0000313" key="7">
    <source>
        <dbReference type="Proteomes" id="UP000251314"/>
    </source>
</evidence>
<dbReference type="EMBL" id="MJFZ01000147">
    <property type="protein sequence ID" value="RAW36156.1"/>
    <property type="molecule type" value="Genomic_DNA"/>
</dbReference>
<evidence type="ECO:0000313" key="1">
    <source>
        <dbReference type="EMBL" id="KAG2854527.1"/>
    </source>
</evidence>
<dbReference type="Proteomes" id="UP000774804">
    <property type="component" value="Unassembled WGS sequence"/>
</dbReference>
<gene>
    <name evidence="6" type="ORF">PC110_g7561</name>
    <name evidence="1" type="ORF">PC113_g13223</name>
    <name evidence="2" type="ORF">PC115_g21914</name>
    <name evidence="3" type="ORF">PC117_g24420</name>
    <name evidence="4" type="ORF">PC118_g13362</name>
    <name evidence="5" type="ORF">PC129_g20948</name>
</gene>
<reference evidence="1" key="2">
    <citation type="submission" date="2018-10" db="EMBL/GenBank/DDBJ databases">
        <title>Effector identification in a new, highly contiguous assembly of the strawberry crown rot pathogen Phytophthora cactorum.</title>
        <authorList>
            <person name="Armitage A.D."/>
            <person name="Nellist C.F."/>
            <person name="Bates H."/>
            <person name="Vickerstaff R.J."/>
            <person name="Harrison R.J."/>
        </authorList>
    </citation>
    <scope>NUCLEOTIDE SEQUENCE</scope>
    <source>
        <strain evidence="1">15-7</strain>
        <strain evidence="2">4032</strain>
        <strain evidence="3">4040</strain>
        <strain evidence="4">P415</strain>
        <strain evidence="5">P421</strain>
    </source>
</reference>
<dbReference type="VEuPathDB" id="FungiDB:PC110_g7561"/>
<dbReference type="Proteomes" id="UP000760860">
    <property type="component" value="Unassembled WGS sequence"/>
</dbReference>
<evidence type="ECO:0000313" key="2">
    <source>
        <dbReference type="EMBL" id="KAG2882561.1"/>
    </source>
</evidence>
<name>A0A329SJA0_9STRA</name>
<proteinExistence type="predicted"/>
<dbReference type="EMBL" id="RCMK01001637">
    <property type="protein sequence ID" value="KAG2890669.1"/>
    <property type="molecule type" value="Genomic_DNA"/>
</dbReference>
<dbReference type="Proteomes" id="UP000251314">
    <property type="component" value="Unassembled WGS sequence"/>
</dbReference>
<dbReference type="EMBL" id="RCMG01000421">
    <property type="protein sequence ID" value="KAG2854527.1"/>
    <property type="molecule type" value="Genomic_DNA"/>
</dbReference>
<evidence type="ECO:0000313" key="4">
    <source>
        <dbReference type="EMBL" id="KAG2976570.1"/>
    </source>
</evidence>
<dbReference type="Proteomes" id="UP000736787">
    <property type="component" value="Unassembled WGS sequence"/>
</dbReference>
<dbReference type="OrthoDB" id="126439at2759"/>
<evidence type="ECO:0000313" key="5">
    <source>
        <dbReference type="EMBL" id="KAG3208019.1"/>
    </source>
</evidence>
<comment type="caution">
    <text evidence="6">The sequence shown here is derived from an EMBL/GenBank/DDBJ whole genome shotgun (WGS) entry which is preliminary data.</text>
</comment>
<dbReference type="EMBL" id="RCMI01001654">
    <property type="protein sequence ID" value="KAG2882561.1"/>
    <property type="molecule type" value="Genomic_DNA"/>
</dbReference>
<dbReference type="Proteomes" id="UP000735874">
    <property type="component" value="Unassembled WGS sequence"/>
</dbReference>
<organism evidence="6 7">
    <name type="scientific">Phytophthora cactorum</name>
    <dbReference type="NCBI Taxonomy" id="29920"/>
    <lineage>
        <taxon>Eukaryota</taxon>
        <taxon>Sar</taxon>
        <taxon>Stramenopiles</taxon>
        <taxon>Oomycota</taxon>
        <taxon>Peronosporomycetes</taxon>
        <taxon>Peronosporales</taxon>
        <taxon>Peronosporaceae</taxon>
        <taxon>Phytophthora</taxon>
    </lineage>
</organism>
<sequence>MAVQAGFRLGTITGIDCKHGAPFRSGMSTADKLASEWDPVLGKTHSTVEKADMENEFDKFVRIPEKRKLSMAENDILMAPVTLQEVIDAISALNRHKSAGPDGINNDLFKDAKALLAPAMVAIRNELLQGGTPLSLS</sequence>
<accession>A0A329SJA0</accession>
<protein>
    <recommendedName>
        <fullName evidence="8">Reverse transcriptase domain-containing protein</fullName>
    </recommendedName>
</protein>
<evidence type="ECO:0008006" key="8">
    <source>
        <dbReference type="Google" id="ProtNLM"/>
    </source>
</evidence>
<keyword evidence="7" id="KW-1185">Reference proteome</keyword>
<dbReference type="EMBL" id="RCML01000457">
    <property type="protein sequence ID" value="KAG2976570.1"/>
    <property type="molecule type" value="Genomic_DNA"/>
</dbReference>
<dbReference type="EMBL" id="RCMV01001574">
    <property type="protein sequence ID" value="KAG3208019.1"/>
    <property type="molecule type" value="Genomic_DNA"/>
</dbReference>
<evidence type="ECO:0000313" key="3">
    <source>
        <dbReference type="EMBL" id="KAG2890669.1"/>
    </source>
</evidence>